<accession>A0AAW1R000</accession>
<comment type="cofactor">
    <cofactor evidence="1">
        <name>heme b</name>
        <dbReference type="ChEBI" id="CHEBI:60344"/>
    </cofactor>
</comment>
<evidence type="ECO:0000256" key="2">
    <source>
        <dbReference type="ARBA" id="ARBA00004141"/>
    </source>
</evidence>
<name>A0AAW1R000_9CHLO</name>
<keyword evidence="14" id="KW-1185">Reference proteome</keyword>
<evidence type="ECO:0000256" key="4">
    <source>
        <dbReference type="ARBA" id="ARBA00022617"/>
    </source>
</evidence>
<proteinExistence type="predicted"/>
<evidence type="ECO:0000256" key="1">
    <source>
        <dbReference type="ARBA" id="ARBA00001970"/>
    </source>
</evidence>
<evidence type="ECO:0000256" key="11">
    <source>
        <dbReference type="SAM" id="Phobius"/>
    </source>
</evidence>
<keyword evidence="5 11" id="KW-0812">Transmembrane</keyword>
<dbReference type="PROSITE" id="PS50939">
    <property type="entry name" value="CYTOCHROME_B561"/>
    <property type="match status" value="1"/>
</dbReference>
<dbReference type="EMBL" id="JALJOU010000062">
    <property type="protein sequence ID" value="KAK9826823.1"/>
    <property type="molecule type" value="Genomic_DNA"/>
</dbReference>
<comment type="caution">
    <text evidence="13">The sequence shown here is derived from an EMBL/GenBank/DDBJ whole genome shotgun (WGS) entry which is preliminary data.</text>
</comment>
<dbReference type="GO" id="GO:0016020">
    <property type="term" value="C:membrane"/>
    <property type="evidence" value="ECO:0007669"/>
    <property type="project" value="UniProtKB-SubCell"/>
</dbReference>
<evidence type="ECO:0000256" key="5">
    <source>
        <dbReference type="ARBA" id="ARBA00022692"/>
    </source>
</evidence>
<dbReference type="Proteomes" id="UP001445335">
    <property type="component" value="Unassembled WGS sequence"/>
</dbReference>
<keyword evidence="8 11" id="KW-1133">Transmembrane helix</keyword>
<organism evidence="13 14">
    <name type="scientific">Elliptochloris bilobata</name>
    <dbReference type="NCBI Taxonomy" id="381761"/>
    <lineage>
        <taxon>Eukaryota</taxon>
        <taxon>Viridiplantae</taxon>
        <taxon>Chlorophyta</taxon>
        <taxon>core chlorophytes</taxon>
        <taxon>Trebouxiophyceae</taxon>
        <taxon>Trebouxiophyceae incertae sedis</taxon>
        <taxon>Elliptochloris clade</taxon>
        <taxon>Elliptochloris</taxon>
    </lineage>
</organism>
<feature type="domain" description="Cytochrome b561" evidence="12">
    <location>
        <begin position="1"/>
        <end position="123"/>
    </location>
</feature>
<keyword evidence="10 11" id="KW-0472">Membrane</keyword>
<feature type="transmembrane region" description="Helical" evidence="11">
    <location>
        <begin position="26"/>
        <end position="46"/>
    </location>
</feature>
<keyword evidence="3" id="KW-0813">Transport</keyword>
<evidence type="ECO:0000259" key="12">
    <source>
        <dbReference type="PROSITE" id="PS50939"/>
    </source>
</evidence>
<evidence type="ECO:0000313" key="13">
    <source>
        <dbReference type="EMBL" id="KAK9826823.1"/>
    </source>
</evidence>
<reference evidence="13 14" key="1">
    <citation type="journal article" date="2024" name="Nat. Commun.">
        <title>Phylogenomics reveals the evolutionary origins of lichenization in chlorophyte algae.</title>
        <authorList>
            <person name="Puginier C."/>
            <person name="Libourel C."/>
            <person name="Otte J."/>
            <person name="Skaloud P."/>
            <person name="Haon M."/>
            <person name="Grisel S."/>
            <person name="Petersen M."/>
            <person name="Berrin J.G."/>
            <person name="Delaux P.M."/>
            <person name="Dal Grande F."/>
            <person name="Keller J."/>
        </authorList>
    </citation>
    <scope>NUCLEOTIDE SEQUENCE [LARGE SCALE GENOMIC DNA]</scope>
    <source>
        <strain evidence="13 14">SAG 245.80</strain>
    </source>
</reference>
<keyword evidence="9" id="KW-0408">Iron</keyword>
<keyword evidence="7" id="KW-0249">Electron transport</keyword>
<dbReference type="AlphaFoldDB" id="A0AAW1R000"/>
<feature type="transmembrane region" description="Helical" evidence="11">
    <location>
        <begin position="97"/>
        <end position="122"/>
    </location>
</feature>
<dbReference type="PANTHER" id="PTHR10106">
    <property type="entry name" value="CYTOCHROME B561-RELATED"/>
    <property type="match status" value="1"/>
</dbReference>
<sequence>MAVIAVILSKTLNVPARAHFYTVHSYIGAATIALSFVQFVLALGFFRLLGLNAAARQSLSTYHRPLGFAITVAGLTTVMSGFNEVQVLHMIPGESHYAGSVVIVSVIGLFVLALLIMVTAALSDSARGQEGAVQFTTAPKAHVCASASGVPV</sequence>
<comment type="subcellular location">
    <subcellularLocation>
        <location evidence="2">Membrane</location>
        <topology evidence="2">Multi-pass membrane protein</topology>
    </subcellularLocation>
</comment>
<keyword evidence="6" id="KW-0479">Metal-binding</keyword>
<evidence type="ECO:0000256" key="6">
    <source>
        <dbReference type="ARBA" id="ARBA00022723"/>
    </source>
</evidence>
<dbReference type="GO" id="GO:0016491">
    <property type="term" value="F:oxidoreductase activity"/>
    <property type="evidence" value="ECO:0007669"/>
    <property type="project" value="InterPro"/>
</dbReference>
<dbReference type="PANTHER" id="PTHR10106:SF0">
    <property type="entry name" value="LD36721P"/>
    <property type="match status" value="1"/>
</dbReference>
<evidence type="ECO:0000313" key="14">
    <source>
        <dbReference type="Proteomes" id="UP001445335"/>
    </source>
</evidence>
<dbReference type="InterPro" id="IPR006593">
    <property type="entry name" value="Cyt_b561/ferric_Rdtase_TM"/>
</dbReference>
<keyword evidence="4" id="KW-0349">Heme</keyword>
<dbReference type="Gene3D" id="1.20.120.1770">
    <property type="match status" value="1"/>
</dbReference>
<dbReference type="GO" id="GO:0046872">
    <property type="term" value="F:metal ion binding"/>
    <property type="evidence" value="ECO:0007669"/>
    <property type="project" value="UniProtKB-KW"/>
</dbReference>
<evidence type="ECO:0000256" key="10">
    <source>
        <dbReference type="ARBA" id="ARBA00023136"/>
    </source>
</evidence>
<feature type="transmembrane region" description="Helical" evidence="11">
    <location>
        <begin position="66"/>
        <end position="85"/>
    </location>
</feature>
<dbReference type="Pfam" id="PF03188">
    <property type="entry name" value="Cytochrom_B561"/>
    <property type="match status" value="1"/>
</dbReference>
<gene>
    <name evidence="13" type="ORF">WJX81_004346</name>
</gene>
<dbReference type="InterPro" id="IPR043205">
    <property type="entry name" value="CYB561/CYBRD1-like"/>
</dbReference>
<protein>
    <recommendedName>
        <fullName evidence="12">Cytochrome b561 domain-containing protein</fullName>
    </recommendedName>
</protein>
<evidence type="ECO:0000256" key="3">
    <source>
        <dbReference type="ARBA" id="ARBA00022448"/>
    </source>
</evidence>
<evidence type="ECO:0000256" key="8">
    <source>
        <dbReference type="ARBA" id="ARBA00022989"/>
    </source>
</evidence>
<evidence type="ECO:0000256" key="9">
    <source>
        <dbReference type="ARBA" id="ARBA00023004"/>
    </source>
</evidence>
<evidence type="ECO:0000256" key="7">
    <source>
        <dbReference type="ARBA" id="ARBA00022982"/>
    </source>
</evidence>